<protein>
    <submittedName>
        <fullName evidence="4">Glycosyltransferase</fullName>
    </submittedName>
</protein>
<feature type="domain" description="Glycosyl transferase family 1" evidence="3">
    <location>
        <begin position="832"/>
        <end position="989"/>
    </location>
</feature>
<evidence type="ECO:0000313" key="4">
    <source>
        <dbReference type="EMBL" id="QCT18261.1"/>
    </source>
</evidence>
<dbReference type="Pfam" id="PF00534">
    <property type="entry name" value="Glycos_transf_1"/>
    <property type="match status" value="1"/>
</dbReference>
<dbReference type="AlphaFoldDB" id="A0A4P8YCS0"/>
<dbReference type="SUPFAM" id="SSF48208">
    <property type="entry name" value="Six-hairpin glycosidases"/>
    <property type="match status" value="1"/>
</dbReference>
<dbReference type="KEGG" id="izh:FEM41_00665"/>
<sequence length="1021" mass="116224">MSLSHLLERAWPQAQTLVPEKQGDGWTLFFSLGSPESRARVVTARGRSFPEAWLAGAQALQKQRHKSQVEPCWLRVEVVNKIEPLNWGQLKEKLARTKRNYFRFGLSFDAQFSRALLEMEINANAILYDGKIPVATPNAGNLARYGEQRFGEALSWPESDSETLWRFTTCGLFTDGRQVWELTSQGRYSGFRQVENWQQTALPQAITQGCDFLARQVLAQGKYEYGWFPCFDRRIGTYNALRHASSTWALIDGWSLTRNPEHKAAIERALDYLTGQLIQNFSLPDGGSADFVVDVGDEIKLGANAVAILALAKYSEVTGETRYLEQMNRLAEGIAFMQDPHSGGFVHVLNAADLSLKEAHRIIYYDGEAAFALMRLYSLTAEARWLDRVKKAVDHFIVKEHWRAHDHWLGYCINELTIYCPEEKYFRFALDNVRDHLDFVAERVTTYPTLLELMMAAQQTLTRLANSPHRGLLADFDLAKFNRALETRARYLLNGFFWPELAMYFKRPRRIVGSFFIRHHGYRVRIDDVEHYLSGYVAYLTWLRRSQRQPVALTPWSATQIMFLGENLRNVGNGIEVAMARRARLFVERLGQTPCIMTSAWNPALGQTVAQFKESGRLPQGVRVMSIYDGLLAMRDRGELSALPWQVPGPLLNRTRSDGGLYRLQFAHKDAPQRLALEVFVDGHSQALLLKHYQSRNDRSVLTRIDWHQTGSGMVSFLSESAWLAAALNATLAPEVRWHFIVDKNLPWRDFVLSDPRSRFNATVTSVIHNTHRLRNGKLKQSYAHLLVAEAPVDQILVLTREQHDDLVRDGVKPEMLRIIPNEAPLAGITPTNRDNRRVLYMARYSAEKRHDLLVRVFQRVLQAVPDAELHTWGAGPLRQGLVRQVAQLGLEASIKIHGFTDDIARLHSESCCAVLCSDQEGQSQFGLEALSYGTPLVSMAVKYGPRDLLADFDCGRLVPDGDEQALADALIEVLTHPEQQSRMRQQARLSAARFHPDIVAGYWRTWWQARSEAPQVLLCE</sequence>
<dbReference type="RefSeq" id="WP_138093338.1">
    <property type="nucleotide sequence ID" value="NZ_CP040428.1"/>
</dbReference>
<organism evidence="4 5">
    <name type="scientific">Jejubacter calystegiae</name>
    <dbReference type="NCBI Taxonomy" id="2579935"/>
    <lineage>
        <taxon>Bacteria</taxon>
        <taxon>Pseudomonadati</taxon>
        <taxon>Pseudomonadota</taxon>
        <taxon>Gammaproteobacteria</taxon>
        <taxon>Enterobacterales</taxon>
        <taxon>Enterobacteriaceae</taxon>
        <taxon>Jejubacter</taxon>
    </lineage>
</organism>
<reference evidence="4 5" key="1">
    <citation type="submission" date="2019-05" db="EMBL/GenBank/DDBJ databases">
        <title>Complete genome sequence of Izhakiella calystegiae KSNA2, an endophyte isolated from beach morning glory (Calystegia soldanella).</title>
        <authorList>
            <person name="Jiang L."/>
            <person name="Jeong J.C."/>
            <person name="Kim C.Y."/>
            <person name="Kim D.H."/>
            <person name="Kim S.W."/>
            <person name="Lee j."/>
        </authorList>
    </citation>
    <scope>NUCLEOTIDE SEQUENCE [LARGE SCALE GENOMIC DNA]</scope>
    <source>
        <strain evidence="4 5">KSNA2</strain>
    </source>
</reference>
<gene>
    <name evidence="4" type="ORF">FEM41_00665</name>
</gene>
<keyword evidence="5" id="KW-1185">Reference proteome</keyword>
<evidence type="ECO:0000313" key="5">
    <source>
        <dbReference type="Proteomes" id="UP000302163"/>
    </source>
</evidence>
<evidence type="ECO:0000256" key="2">
    <source>
        <dbReference type="ARBA" id="ARBA00022679"/>
    </source>
</evidence>
<dbReference type="PANTHER" id="PTHR12526">
    <property type="entry name" value="GLYCOSYLTRANSFERASE"/>
    <property type="match status" value="1"/>
</dbReference>
<dbReference type="Proteomes" id="UP000302163">
    <property type="component" value="Chromosome"/>
</dbReference>
<dbReference type="GO" id="GO:1901135">
    <property type="term" value="P:carbohydrate derivative metabolic process"/>
    <property type="evidence" value="ECO:0007669"/>
    <property type="project" value="UniProtKB-ARBA"/>
</dbReference>
<dbReference type="PANTHER" id="PTHR12526:SF510">
    <property type="entry name" value="D-INOSITOL 3-PHOSPHATE GLYCOSYLTRANSFERASE"/>
    <property type="match status" value="1"/>
</dbReference>
<name>A0A4P8YCS0_9ENTR</name>
<dbReference type="InterPro" id="IPR012341">
    <property type="entry name" value="6hp_glycosidase-like_sf"/>
</dbReference>
<accession>A0A4P8YCS0</accession>
<proteinExistence type="predicted"/>
<evidence type="ECO:0000256" key="1">
    <source>
        <dbReference type="ARBA" id="ARBA00022676"/>
    </source>
</evidence>
<dbReference type="OrthoDB" id="9810718at2"/>
<dbReference type="Gene3D" id="1.50.10.10">
    <property type="match status" value="1"/>
</dbReference>
<keyword evidence="2 4" id="KW-0808">Transferase</keyword>
<dbReference type="GO" id="GO:0005975">
    <property type="term" value="P:carbohydrate metabolic process"/>
    <property type="evidence" value="ECO:0007669"/>
    <property type="project" value="InterPro"/>
</dbReference>
<dbReference type="SUPFAM" id="SSF53756">
    <property type="entry name" value="UDP-Glycosyltransferase/glycogen phosphorylase"/>
    <property type="match status" value="1"/>
</dbReference>
<dbReference type="InterPro" id="IPR001296">
    <property type="entry name" value="Glyco_trans_1"/>
</dbReference>
<dbReference type="Gene3D" id="3.40.50.2000">
    <property type="entry name" value="Glycogen Phosphorylase B"/>
    <property type="match status" value="3"/>
</dbReference>
<evidence type="ECO:0000259" key="3">
    <source>
        <dbReference type="Pfam" id="PF00534"/>
    </source>
</evidence>
<dbReference type="InterPro" id="IPR008928">
    <property type="entry name" value="6-hairpin_glycosidase_sf"/>
</dbReference>
<dbReference type="GO" id="GO:0016757">
    <property type="term" value="F:glycosyltransferase activity"/>
    <property type="evidence" value="ECO:0007669"/>
    <property type="project" value="UniProtKB-KW"/>
</dbReference>
<keyword evidence="1" id="KW-0328">Glycosyltransferase</keyword>
<dbReference type="EMBL" id="CP040428">
    <property type="protein sequence ID" value="QCT18261.1"/>
    <property type="molecule type" value="Genomic_DNA"/>
</dbReference>